<proteinExistence type="predicted"/>
<evidence type="ECO:0000313" key="2">
    <source>
        <dbReference type="Proteomes" id="UP001438707"/>
    </source>
</evidence>
<sequence>MSRTISRGTCSVRPGNDELSLALYPIYHAFTSATNLHDVMLDVAHDHSTMARFDPQMMRALAEEVYGMSEGAQAAEGRVRRDNSLLAGEVKALNAAYRWPLLRRIAADWAPMVRGAFLDREGQLLGDRALYGAAQETSGTGAMSDELIRSRLGIATDQQRCPTAEIPMTRWPVQAAAGTPPTLAAQAALPARPQPPMGQRGTAPGFLSKTERVLPGPVAVALCTQGACRR</sequence>
<dbReference type="AlphaFoldDB" id="A0AAW1Q5L8"/>
<keyword evidence="2" id="KW-1185">Reference proteome</keyword>
<evidence type="ECO:0000313" key="1">
    <source>
        <dbReference type="EMBL" id="KAK9816136.1"/>
    </source>
</evidence>
<dbReference type="Proteomes" id="UP001438707">
    <property type="component" value="Unassembled WGS sequence"/>
</dbReference>
<organism evidence="1 2">
    <name type="scientific">Apatococcus lobatus</name>
    <dbReference type="NCBI Taxonomy" id="904363"/>
    <lineage>
        <taxon>Eukaryota</taxon>
        <taxon>Viridiplantae</taxon>
        <taxon>Chlorophyta</taxon>
        <taxon>core chlorophytes</taxon>
        <taxon>Trebouxiophyceae</taxon>
        <taxon>Chlorellales</taxon>
        <taxon>Chlorellaceae</taxon>
        <taxon>Apatococcus</taxon>
    </lineage>
</organism>
<comment type="caution">
    <text evidence="1">The sequence shown here is derived from an EMBL/GenBank/DDBJ whole genome shotgun (WGS) entry which is preliminary data.</text>
</comment>
<reference evidence="1 2" key="1">
    <citation type="journal article" date="2024" name="Nat. Commun.">
        <title>Phylogenomics reveals the evolutionary origins of lichenization in chlorophyte algae.</title>
        <authorList>
            <person name="Puginier C."/>
            <person name="Libourel C."/>
            <person name="Otte J."/>
            <person name="Skaloud P."/>
            <person name="Haon M."/>
            <person name="Grisel S."/>
            <person name="Petersen M."/>
            <person name="Berrin J.G."/>
            <person name="Delaux P.M."/>
            <person name="Dal Grande F."/>
            <person name="Keller J."/>
        </authorList>
    </citation>
    <scope>NUCLEOTIDE SEQUENCE [LARGE SCALE GENOMIC DNA]</scope>
    <source>
        <strain evidence="1 2">SAG 2145</strain>
    </source>
</reference>
<gene>
    <name evidence="1" type="ORF">WJX74_006931</name>
</gene>
<dbReference type="EMBL" id="JALJOS010000091">
    <property type="protein sequence ID" value="KAK9816136.1"/>
    <property type="molecule type" value="Genomic_DNA"/>
</dbReference>
<name>A0AAW1Q5L8_9CHLO</name>
<accession>A0AAW1Q5L8</accession>
<protein>
    <submittedName>
        <fullName evidence="1">Uncharacterized protein</fullName>
    </submittedName>
</protein>